<dbReference type="GO" id="GO:0004252">
    <property type="term" value="F:serine-type endopeptidase activity"/>
    <property type="evidence" value="ECO:0007669"/>
    <property type="project" value="InterPro"/>
</dbReference>
<sequence length="719" mass="71121">MTQRRPIALGAAAVLGLGSLFVATPAMAEDGTGAQLDTTASAMVAYDVINDKVAGDPAIGVGTTTDNERVVFVKDDEKIGEGVLDSISDNVDKVVVVGEITSDARTDVVAGAGYYGEVAGQEEGTVGSCSVGFTGFDAQGDPALITAGHCSSDGAVTQVELSDPSNDVTSPNTVQPDGNGIAGAFGFSQFGGPGHTPGAENDPTSTDIAVIDITNDALNLKPEVTDWTTALEDDLSLSATPIKSVGLPQSGTVSKSGATTGLTSGSTKLNLPVRYTDGTSGVEEMEILDGYMQVSDRWVHGFIGGALTSPGDSGGAVFQGETAVGVVSGGPKTPPPVGDDYAWYTLLQPALGLTDGYTVALDIDEPVVKTDLSQGVAGGSDIVVTVPSNAAELAISQGNAGDTIPVEGTEVSFPAPNEPGQYTRTLTALNGFSASEPVEINFEVVLAAPVVNDITSEESAVTLTGSGVPGAEVAITLTPAAEGAEPVSLTATVNEDGTWSVPTELDYGTYAVSATQTFEGQTSAAGTGTVSVVPAAPAITSVKPGATFEAADAPSSISGTGIEGATVVVKLNGEEVGTATAGGAASESGVAADAAVVGADGTWTLDLGAQLGAGAYTVEATQAINGATSSPASLVFNVAAAPVAPVDPVDPGNPGNPADPANPANPAAPGQGGAGGAELVNTGTGFSMLPFGLAALGMLVLGGGAIVFTQRRLQASAAE</sequence>
<gene>
    <name evidence="5" type="ORF">SAMN04488565_1120</name>
</gene>
<organism evidence="5 6">
    <name type="scientific">Leucobacter chromiiresistens</name>
    <dbReference type="NCBI Taxonomy" id="1079994"/>
    <lineage>
        <taxon>Bacteria</taxon>
        <taxon>Bacillati</taxon>
        <taxon>Actinomycetota</taxon>
        <taxon>Actinomycetes</taxon>
        <taxon>Micrococcales</taxon>
        <taxon>Microbacteriaceae</taxon>
        <taxon>Leucobacter</taxon>
    </lineage>
</organism>
<dbReference type="GO" id="GO:0005975">
    <property type="term" value="P:carbohydrate metabolic process"/>
    <property type="evidence" value="ECO:0007669"/>
    <property type="project" value="UniProtKB-ARBA"/>
</dbReference>
<keyword evidence="2" id="KW-0472">Membrane</keyword>
<dbReference type="STRING" id="1079994.SAMN04488565_1120"/>
<dbReference type="InterPro" id="IPR013783">
    <property type="entry name" value="Ig-like_fold"/>
</dbReference>
<evidence type="ECO:0000259" key="4">
    <source>
        <dbReference type="Pfam" id="PF00089"/>
    </source>
</evidence>
<dbReference type="InterPro" id="IPR009003">
    <property type="entry name" value="Peptidase_S1_PA"/>
</dbReference>
<proteinExistence type="predicted"/>
<keyword evidence="2" id="KW-1133">Transmembrane helix</keyword>
<reference evidence="5 6" key="1">
    <citation type="submission" date="2016-10" db="EMBL/GenBank/DDBJ databases">
        <authorList>
            <person name="de Groot N.N."/>
        </authorList>
    </citation>
    <scope>NUCLEOTIDE SEQUENCE [LARGE SCALE GENOMIC DNA]</scope>
    <source>
        <strain evidence="5 6">DSM 22788</strain>
    </source>
</reference>
<evidence type="ECO:0000256" key="2">
    <source>
        <dbReference type="SAM" id="Phobius"/>
    </source>
</evidence>
<feature type="chain" id="PRO_5010270811" evidence="3">
    <location>
        <begin position="29"/>
        <end position="719"/>
    </location>
</feature>
<dbReference type="Pfam" id="PF00089">
    <property type="entry name" value="Trypsin"/>
    <property type="match status" value="1"/>
</dbReference>
<dbReference type="Gene3D" id="2.60.40.10">
    <property type="entry name" value="Immunoglobulins"/>
    <property type="match status" value="2"/>
</dbReference>
<evidence type="ECO:0000256" key="3">
    <source>
        <dbReference type="SAM" id="SignalP"/>
    </source>
</evidence>
<evidence type="ECO:0000256" key="1">
    <source>
        <dbReference type="SAM" id="MobiDB-lite"/>
    </source>
</evidence>
<accession>A0A1H0YRE4</accession>
<dbReference type="EMBL" id="FNKB01000001">
    <property type="protein sequence ID" value="SDQ17700.1"/>
    <property type="molecule type" value="Genomic_DNA"/>
</dbReference>
<dbReference type="GO" id="GO:0006508">
    <property type="term" value="P:proteolysis"/>
    <property type="evidence" value="ECO:0007669"/>
    <property type="project" value="InterPro"/>
</dbReference>
<dbReference type="SUPFAM" id="SSF50494">
    <property type="entry name" value="Trypsin-like serine proteases"/>
    <property type="match status" value="1"/>
</dbReference>
<evidence type="ECO:0000313" key="5">
    <source>
        <dbReference type="EMBL" id="SDQ17700.1"/>
    </source>
</evidence>
<protein>
    <submittedName>
        <fullName evidence="5">Ig-like domain (Group 3)</fullName>
    </submittedName>
</protein>
<name>A0A1H0YRE4_9MICO</name>
<dbReference type="eggNOG" id="COG4733">
    <property type="taxonomic scope" value="Bacteria"/>
</dbReference>
<feature type="region of interest" description="Disordered" evidence="1">
    <location>
        <begin position="647"/>
        <end position="676"/>
    </location>
</feature>
<dbReference type="InterPro" id="IPR001254">
    <property type="entry name" value="Trypsin_dom"/>
</dbReference>
<dbReference type="CDD" id="cd21112">
    <property type="entry name" value="alphaLP-like"/>
    <property type="match status" value="1"/>
</dbReference>
<dbReference type="AlphaFoldDB" id="A0A1H0YRE4"/>
<feature type="domain" description="Peptidase S1" evidence="4">
    <location>
        <begin position="140"/>
        <end position="332"/>
    </location>
</feature>
<keyword evidence="3" id="KW-0732">Signal</keyword>
<dbReference type="InterPro" id="IPR043504">
    <property type="entry name" value="Peptidase_S1_PA_chymotrypsin"/>
</dbReference>
<dbReference type="OrthoDB" id="8781117at2"/>
<dbReference type="PROSITE" id="PS00134">
    <property type="entry name" value="TRYPSIN_HIS"/>
    <property type="match status" value="1"/>
</dbReference>
<keyword evidence="2" id="KW-0812">Transmembrane</keyword>
<dbReference type="Proteomes" id="UP000182690">
    <property type="component" value="Unassembled WGS sequence"/>
</dbReference>
<dbReference type="Gene3D" id="2.40.10.10">
    <property type="entry name" value="Trypsin-like serine proteases"/>
    <property type="match status" value="2"/>
</dbReference>
<dbReference type="RefSeq" id="WP_143025995.1">
    <property type="nucleotide sequence ID" value="NZ_FNKB01000001.1"/>
</dbReference>
<dbReference type="InterPro" id="IPR018114">
    <property type="entry name" value="TRYPSIN_HIS"/>
</dbReference>
<feature type="transmembrane region" description="Helical" evidence="2">
    <location>
        <begin position="688"/>
        <end position="708"/>
    </location>
</feature>
<feature type="compositionally biased region" description="Low complexity" evidence="1">
    <location>
        <begin position="647"/>
        <end position="669"/>
    </location>
</feature>
<feature type="signal peptide" evidence="3">
    <location>
        <begin position="1"/>
        <end position="28"/>
    </location>
</feature>
<evidence type="ECO:0000313" key="6">
    <source>
        <dbReference type="Proteomes" id="UP000182690"/>
    </source>
</evidence>